<feature type="region of interest" description="Disordered" evidence="1">
    <location>
        <begin position="1"/>
        <end position="21"/>
    </location>
</feature>
<comment type="caution">
    <text evidence="2">The sequence shown here is derived from an EMBL/GenBank/DDBJ whole genome shotgun (WGS) entry which is preliminary data.</text>
</comment>
<evidence type="ECO:0000256" key="1">
    <source>
        <dbReference type="SAM" id="MobiDB-lite"/>
    </source>
</evidence>
<reference evidence="2 3" key="1">
    <citation type="submission" date="2019-07" db="EMBL/GenBank/DDBJ databases">
        <title>Venturia inaequalis Genome Resource.</title>
        <authorList>
            <person name="Lichtner F.J."/>
        </authorList>
    </citation>
    <scope>NUCLEOTIDE SEQUENCE [LARGE SCALE GENOMIC DNA]</scope>
    <source>
        <strain evidence="2 3">DMI_063113</strain>
    </source>
</reference>
<feature type="region of interest" description="Disordered" evidence="1">
    <location>
        <begin position="42"/>
        <end position="129"/>
    </location>
</feature>
<sequence>MALHPTPNQRSGEDPSTLPKKVNLASLMADIENGTAEVLPHHFVESIATPEIPSTSPDPMPITSQEQPFNGGRDRSILRQRAVNNSSPPRQKFKARHQDDKENSSKENDFGPAPRKSVKAAQHQGQDNTVKYRAANTLNTPSKNVKAVKLQDQCDKENDCPAQDLHSRNDIDEYAAKSKNFQPQIHRYRSSFEGPYLDDTKSLSPEASDTTTPKRKQHKQAKKELKDRTQSQNQEYVPRRFFDMATHKWWVDCEYCRGEGGERASRLWQEHDREGANKRVDAHNKNIKVKCIYCRFYVDNYGMIGCRPE</sequence>
<organism evidence="2 3">
    <name type="scientific">Venturia inaequalis</name>
    <name type="common">Apple scab fungus</name>
    <dbReference type="NCBI Taxonomy" id="5025"/>
    <lineage>
        <taxon>Eukaryota</taxon>
        <taxon>Fungi</taxon>
        <taxon>Dikarya</taxon>
        <taxon>Ascomycota</taxon>
        <taxon>Pezizomycotina</taxon>
        <taxon>Dothideomycetes</taxon>
        <taxon>Pleosporomycetidae</taxon>
        <taxon>Venturiales</taxon>
        <taxon>Venturiaceae</taxon>
        <taxon>Venturia</taxon>
    </lineage>
</organism>
<gene>
    <name evidence="2" type="ORF">EG327_011622</name>
</gene>
<feature type="region of interest" description="Disordered" evidence="1">
    <location>
        <begin position="192"/>
        <end position="232"/>
    </location>
</feature>
<evidence type="ECO:0000313" key="3">
    <source>
        <dbReference type="Proteomes" id="UP000490939"/>
    </source>
</evidence>
<feature type="compositionally biased region" description="Basic and acidic residues" evidence="1">
    <location>
        <begin position="96"/>
        <end position="109"/>
    </location>
</feature>
<accession>A0A8H3VMA8</accession>
<proteinExistence type="predicted"/>
<protein>
    <submittedName>
        <fullName evidence="2">Uncharacterized protein</fullName>
    </submittedName>
</protein>
<name>A0A8H3VMA8_VENIN</name>
<dbReference type="EMBL" id="WNWR01000094">
    <property type="protein sequence ID" value="KAE9991460.1"/>
    <property type="molecule type" value="Genomic_DNA"/>
</dbReference>
<feature type="compositionally biased region" description="Polar residues" evidence="1">
    <location>
        <begin position="52"/>
        <end position="68"/>
    </location>
</feature>
<feature type="compositionally biased region" description="Polar residues" evidence="1">
    <location>
        <begin position="1"/>
        <end position="10"/>
    </location>
</feature>
<evidence type="ECO:0000313" key="2">
    <source>
        <dbReference type="EMBL" id="KAE9991460.1"/>
    </source>
</evidence>
<dbReference type="Proteomes" id="UP000490939">
    <property type="component" value="Unassembled WGS sequence"/>
</dbReference>
<keyword evidence="3" id="KW-1185">Reference proteome</keyword>
<feature type="compositionally biased region" description="Polar residues" evidence="1">
    <location>
        <begin position="202"/>
        <end position="211"/>
    </location>
</feature>
<dbReference type="AlphaFoldDB" id="A0A8H3VMA8"/>